<reference evidence="3" key="3">
    <citation type="journal article" date="2013" name="Nucleic Acids Res.">
        <title>The genome of Anopheles darlingi, the main neotropical malaria vector.</title>
        <authorList>
            <person name="Marinotti O."/>
            <person name="Cerqueira G.C."/>
            <person name="de Almeida L.G."/>
            <person name="Ferro M.I."/>
            <person name="Loreto E.L."/>
            <person name="Zaha A."/>
            <person name="Teixeira S.M."/>
            <person name="Wespiser A.R."/>
            <person name="Almeida E Silva A."/>
            <person name="Schlindwein A.D."/>
            <person name="Pacheco A.C."/>
            <person name="Silva A.L."/>
            <person name="Graveley B.R."/>
            <person name="Walenz B.P."/>
            <person name="Lima Bde A."/>
            <person name="Ribeiro C.A."/>
            <person name="Nunes-Silva C.G."/>
            <person name="de Carvalho C.R."/>
            <person name="Soares C.M."/>
            <person name="de Menezes C.B."/>
            <person name="Matiolli C."/>
            <person name="Caffrey D."/>
            <person name="Araujo D.A."/>
            <person name="de Oliveira D.M."/>
            <person name="Golenbock D."/>
            <person name="Grisard E.C."/>
            <person name="Fantinatti-Garboggini F."/>
            <person name="de Carvalho F.M."/>
            <person name="Barcellos F.G."/>
            <person name="Prosdocimi F."/>
            <person name="May G."/>
            <person name="Azevedo Junior G.M."/>
            <person name="Guimaraes G.M."/>
            <person name="Goldman G.H."/>
            <person name="Padilha I.Q."/>
            <person name="Batista Jda S."/>
            <person name="Ferro J.A."/>
            <person name="Ribeiro J.M."/>
            <person name="Fietto J.L."/>
            <person name="Dabbas K.M."/>
            <person name="Cerdeira L."/>
            <person name="Agnez-Lima L.F."/>
            <person name="Brocchi M."/>
            <person name="de Carvalho M.O."/>
            <person name="Teixeira Mde M."/>
            <person name="Diniz Maia Mde M."/>
            <person name="Goldman M.H."/>
            <person name="Cruz Schneider M.P."/>
            <person name="Felipe M.S."/>
            <person name="Hungria M."/>
            <person name="Nicolas M.F."/>
            <person name="Pereira M."/>
            <person name="Montes M.A."/>
            <person name="Cantao M.E."/>
            <person name="Vincentz M."/>
            <person name="Rafael M.S."/>
            <person name="Silverman N."/>
            <person name="Stoco P.H."/>
            <person name="Souza R.C."/>
            <person name="Vicentini R."/>
            <person name="Gazzinelli R.T."/>
            <person name="Neves Rde O."/>
            <person name="Silva R."/>
            <person name="Astolfi-Filho S."/>
            <person name="Maciel T.E."/>
            <person name="Urmenyi T.P."/>
            <person name="Tadei W.P."/>
            <person name="Camargo E.P."/>
            <person name="de Vasconcelos A.T."/>
        </authorList>
    </citation>
    <scope>NUCLEOTIDE SEQUENCE</scope>
</reference>
<feature type="compositionally biased region" description="Basic and acidic residues" evidence="1">
    <location>
        <begin position="72"/>
        <end position="81"/>
    </location>
</feature>
<dbReference type="GO" id="GO:0008270">
    <property type="term" value="F:zinc ion binding"/>
    <property type="evidence" value="ECO:0007669"/>
    <property type="project" value="InterPro"/>
</dbReference>
<dbReference type="Pfam" id="PF07776">
    <property type="entry name" value="zf-AD"/>
    <property type="match status" value="1"/>
</dbReference>
<dbReference type="InterPro" id="IPR012934">
    <property type="entry name" value="Znf_AD"/>
</dbReference>
<feature type="compositionally biased region" description="Gly residues" evidence="1">
    <location>
        <begin position="46"/>
        <end position="57"/>
    </location>
</feature>
<evidence type="ECO:0000313" key="3">
    <source>
        <dbReference type="EMBL" id="ETN62559.1"/>
    </source>
</evidence>
<dbReference type="EMBL" id="ADMH02001431">
    <property type="protein sequence ID" value="ETN62559.1"/>
    <property type="molecule type" value="Genomic_DNA"/>
</dbReference>
<dbReference type="HOGENOM" id="CLU_1526446_0_0_1"/>
<dbReference type="VEuPathDB" id="VectorBase:ADAR2_000662"/>
<evidence type="ECO:0000256" key="1">
    <source>
        <dbReference type="SAM" id="MobiDB-lite"/>
    </source>
</evidence>
<evidence type="ECO:0000259" key="2">
    <source>
        <dbReference type="Pfam" id="PF07776"/>
    </source>
</evidence>
<dbReference type="AlphaFoldDB" id="W5JIE2"/>
<feature type="region of interest" description="Disordered" evidence="1">
    <location>
        <begin position="45"/>
        <end position="88"/>
    </location>
</feature>
<dbReference type="EnsemblMetazoa" id="ADAC005745-RA">
    <property type="protein sequence ID" value="ADAC005745-PA"/>
    <property type="gene ID" value="ADAC005745"/>
</dbReference>
<feature type="compositionally biased region" description="Low complexity" evidence="1">
    <location>
        <begin position="61"/>
        <end position="71"/>
    </location>
</feature>
<reference evidence="4" key="4">
    <citation type="submission" date="2015-06" db="UniProtKB">
        <authorList>
            <consortium name="EnsemblMetazoa"/>
        </authorList>
    </citation>
    <scope>IDENTIFICATION</scope>
</reference>
<evidence type="ECO:0000313" key="5">
    <source>
        <dbReference type="Proteomes" id="UP000000673"/>
    </source>
</evidence>
<name>W5JIE2_ANODA</name>
<dbReference type="VEuPathDB" id="VectorBase:ADAC005745"/>
<sequence>MGALGKPKLNVAAVAHLISSVIPDDVPRCSSYKASGITDAMAIGHGTAGGGGSGGNGATRQQQQQQQQTVEWKNEAEHKEEVEEEAGNISAEDGLPLLVCSSCRDQLDACHRFRRVAHRTQKSLQSYLAYTATLCGMPTTTTTNTTTIASDYRLNSIGGNGNCLRVSGVFRRGFLM</sequence>
<evidence type="ECO:0000313" key="4">
    <source>
        <dbReference type="EnsemblMetazoa" id="ADAC005745-PA"/>
    </source>
</evidence>
<feature type="domain" description="ZAD" evidence="2">
    <location>
        <begin position="88"/>
        <end position="126"/>
    </location>
</feature>
<dbReference type="GO" id="GO:0005634">
    <property type="term" value="C:nucleus"/>
    <property type="evidence" value="ECO:0007669"/>
    <property type="project" value="InterPro"/>
</dbReference>
<reference evidence="3 5" key="1">
    <citation type="journal article" date="2010" name="BMC Genomics">
        <title>Combination of measures distinguishes pre-miRNAs from other stem-loops in the genome of the newly sequenced Anopheles darlingi.</title>
        <authorList>
            <person name="Mendes N.D."/>
            <person name="Freitas A.T."/>
            <person name="Vasconcelos A.T."/>
            <person name="Sagot M.F."/>
        </authorList>
    </citation>
    <scope>NUCLEOTIDE SEQUENCE</scope>
</reference>
<gene>
    <name evidence="3" type="ORF">AND_005745</name>
</gene>
<keyword evidence="5" id="KW-1185">Reference proteome</keyword>
<reference evidence="3" key="2">
    <citation type="submission" date="2010-05" db="EMBL/GenBank/DDBJ databases">
        <authorList>
            <person name="Almeida L.G."/>
            <person name="Nicolas M.F."/>
            <person name="Souza R.C."/>
            <person name="Vasconcelos A.T.R."/>
        </authorList>
    </citation>
    <scope>NUCLEOTIDE SEQUENCE</scope>
</reference>
<accession>W5JIE2</accession>
<dbReference type="STRING" id="43151.W5JIE2"/>
<protein>
    <recommendedName>
        <fullName evidence="2">ZAD domain-containing protein</fullName>
    </recommendedName>
</protein>
<proteinExistence type="predicted"/>
<dbReference type="SUPFAM" id="SSF57716">
    <property type="entry name" value="Glucocorticoid receptor-like (DNA-binding domain)"/>
    <property type="match status" value="1"/>
</dbReference>
<organism evidence="3">
    <name type="scientific">Anopheles darlingi</name>
    <name type="common">Mosquito</name>
    <dbReference type="NCBI Taxonomy" id="43151"/>
    <lineage>
        <taxon>Eukaryota</taxon>
        <taxon>Metazoa</taxon>
        <taxon>Ecdysozoa</taxon>
        <taxon>Arthropoda</taxon>
        <taxon>Hexapoda</taxon>
        <taxon>Insecta</taxon>
        <taxon>Pterygota</taxon>
        <taxon>Neoptera</taxon>
        <taxon>Endopterygota</taxon>
        <taxon>Diptera</taxon>
        <taxon>Nematocera</taxon>
        <taxon>Culicoidea</taxon>
        <taxon>Culicidae</taxon>
        <taxon>Anophelinae</taxon>
        <taxon>Anopheles</taxon>
    </lineage>
</organism>
<dbReference type="Proteomes" id="UP000000673">
    <property type="component" value="Unassembled WGS sequence"/>
</dbReference>